<organism evidence="8 9">
    <name type="scientific">Microvirga terricola</name>
    <dbReference type="NCBI Taxonomy" id="2719797"/>
    <lineage>
        <taxon>Bacteria</taxon>
        <taxon>Pseudomonadati</taxon>
        <taxon>Pseudomonadota</taxon>
        <taxon>Alphaproteobacteria</taxon>
        <taxon>Hyphomicrobiales</taxon>
        <taxon>Methylobacteriaceae</taxon>
        <taxon>Microvirga</taxon>
    </lineage>
</organism>
<proteinExistence type="inferred from homology"/>
<evidence type="ECO:0000313" key="9">
    <source>
        <dbReference type="Proteomes" id="UP000707352"/>
    </source>
</evidence>
<feature type="binding site" evidence="6">
    <location>
        <position position="144"/>
    </location>
    <ligand>
        <name>substrate</name>
    </ligand>
</feature>
<dbReference type="SMART" id="SM01005">
    <property type="entry name" value="Ala_racemase_C"/>
    <property type="match status" value="1"/>
</dbReference>
<comment type="caution">
    <text evidence="8">The sequence shown here is derived from an EMBL/GenBank/DDBJ whole genome shotgun (WGS) entry which is preliminary data.</text>
</comment>
<evidence type="ECO:0000256" key="2">
    <source>
        <dbReference type="ARBA" id="ARBA00001933"/>
    </source>
</evidence>
<reference evidence="8 9" key="1">
    <citation type="submission" date="2020-03" db="EMBL/GenBank/DDBJ databases">
        <title>The genome sequence of Microvirga sp. c23x22.</title>
        <authorList>
            <person name="Zhang X."/>
        </authorList>
    </citation>
    <scope>NUCLEOTIDE SEQUENCE [LARGE SCALE GENOMIC DNA]</scope>
    <source>
        <strain evidence="9">c23x22</strain>
    </source>
</reference>
<dbReference type="HAMAP" id="MF_01201">
    <property type="entry name" value="Ala_racemase"/>
    <property type="match status" value="1"/>
</dbReference>
<dbReference type="NCBIfam" id="TIGR00492">
    <property type="entry name" value="alr"/>
    <property type="match status" value="1"/>
</dbReference>
<dbReference type="InterPro" id="IPR011079">
    <property type="entry name" value="Ala_racemase_C"/>
</dbReference>
<evidence type="ECO:0000259" key="7">
    <source>
        <dbReference type="SMART" id="SM01005"/>
    </source>
</evidence>
<dbReference type="CDD" id="cd00430">
    <property type="entry name" value="PLPDE_III_AR"/>
    <property type="match status" value="1"/>
</dbReference>
<dbReference type="SUPFAM" id="SSF51419">
    <property type="entry name" value="PLP-binding barrel"/>
    <property type="match status" value="1"/>
</dbReference>
<dbReference type="Gene3D" id="2.40.37.10">
    <property type="entry name" value="Lyase, Ornithine Decarboxylase, Chain A, domain 1"/>
    <property type="match status" value="1"/>
</dbReference>
<keyword evidence="4 6" id="KW-0663">Pyridoxal phosphate</keyword>
<sequence>MKASQARFIADAEAGSLLHIDLGALVSNWRFMRDRAGDAEASAVVKADAYGTGIETTVPALYRAGCRTFFVAHLSEAVRARTVAPEATIYVLNGLPPGTCEVYREFELRPVLGSLDEFEEWAAFCRAQGQKLKAAVHFDTGMHRLGLTVAQGLNLKNDSRLKDFEPALLMSHFASAEERDNPLNRRQIEAFSAIRQSLPGIPCSLANSSGILREEKPHFELVRPGYALYGGNPTPDQANPMRPVVSLQSRIIQLRTVEEGEGVGYNSRWTARGKRRLATLSIGYADGYPRSASSIGVSGEATTRGMAIVADRLCPFAGTVSMDLIIVDVTDVPENDVKRGDLVTLIGGELTIDEVGRRAGTIGYEILTSLGRRYARTHREAEF</sequence>
<evidence type="ECO:0000313" key="8">
    <source>
        <dbReference type="EMBL" id="NIX77661.1"/>
    </source>
</evidence>
<evidence type="ECO:0000256" key="5">
    <source>
        <dbReference type="ARBA" id="ARBA00023235"/>
    </source>
</evidence>
<dbReference type="SUPFAM" id="SSF50621">
    <property type="entry name" value="Alanine racemase C-terminal domain-like"/>
    <property type="match status" value="1"/>
</dbReference>
<comment type="catalytic activity">
    <reaction evidence="1 6">
        <text>L-alanine = D-alanine</text>
        <dbReference type="Rhea" id="RHEA:20249"/>
        <dbReference type="ChEBI" id="CHEBI:57416"/>
        <dbReference type="ChEBI" id="CHEBI:57972"/>
        <dbReference type="EC" id="5.1.1.1"/>
    </reaction>
</comment>
<dbReference type="Pfam" id="PF01168">
    <property type="entry name" value="Ala_racemase_N"/>
    <property type="match status" value="1"/>
</dbReference>
<dbReference type="EC" id="5.1.1.1" evidence="3 6"/>
<accession>A0ABX0VER9</accession>
<feature type="active site" description="Proton acceptor; specific for L-alanine" evidence="6">
    <location>
        <position position="265"/>
    </location>
</feature>
<protein>
    <recommendedName>
        <fullName evidence="3 6">Alanine racemase</fullName>
        <ecNumber evidence="3 6">5.1.1.1</ecNumber>
    </recommendedName>
</protein>
<dbReference type="EMBL" id="JAATJS010000004">
    <property type="protein sequence ID" value="NIX77661.1"/>
    <property type="molecule type" value="Genomic_DNA"/>
</dbReference>
<comment type="pathway">
    <text evidence="6">Amino-acid biosynthesis; D-alanine biosynthesis; D-alanine from L-alanine: step 1/1.</text>
</comment>
<comment type="similarity">
    <text evidence="6">Belongs to the alanine racemase family.</text>
</comment>
<feature type="binding site" evidence="6">
    <location>
        <position position="322"/>
    </location>
    <ligand>
        <name>substrate</name>
    </ligand>
</feature>
<evidence type="ECO:0000256" key="3">
    <source>
        <dbReference type="ARBA" id="ARBA00013089"/>
    </source>
</evidence>
<dbReference type="RefSeq" id="WP_167673553.1">
    <property type="nucleotide sequence ID" value="NZ_JAATJS010000004.1"/>
</dbReference>
<evidence type="ECO:0000256" key="6">
    <source>
        <dbReference type="HAMAP-Rule" id="MF_01201"/>
    </source>
</evidence>
<feature type="domain" description="Alanine racemase C-terminal" evidence="7">
    <location>
        <begin position="244"/>
        <end position="379"/>
    </location>
</feature>
<comment type="function">
    <text evidence="6">Catalyzes the interconversion of L-alanine and D-alanine. May also act on other amino acids.</text>
</comment>
<feature type="active site" description="Proton acceptor; specific for D-alanine" evidence="6">
    <location>
        <position position="46"/>
    </location>
</feature>
<dbReference type="PANTHER" id="PTHR30511">
    <property type="entry name" value="ALANINE RACEMASE"/>
    <property type="match status" value="1"/>
</dbReference>
<dbReference type="Gene3D" id="3.20.20.10">
    <property type="entry name" value="Alanine racemase"/>
    <property type="match status" value="1"/>
</dbReference>
<dbReference type="InterPro" id="IPR001608">
    <property type="entry name" value="Ala_racemase_N"/>
</dbReference>
<keyword evidence="9" id="KW-1185">Reference proteome</keyword>
<dbReference type="PRINTS" id="PR00992">
    <property type="entry name" value="ALARACEMASE"/>
</dbReference>
<dbReference type="PANTHER" id="PTHR30511:SF0">
    <property type="entry name" value="ALANINE RACEMASE, CATABOLIC-RELATED"/>
    <property type="match status" value="1"/>
</dbReference>
<dbReference type="Pfam" id="PF00842">
    <property type="entry name" value="Ala_racemase_C"/>
    <property type="match status" value="1"/>
</dbReference>
<evidence type="ECO:0000256" key="4">
    <source>
        <dbReference type="ARBA" id="ARBA00022898"/>
    </source>
</evidence>
<evidence type="ECO:0000256" key="1">
    <source>
        <dbReference type="ARBA" id="ARBA00000316"/>
    </source>
</evidence>
<gene>
    <name evidence="8" type="primary">alr</name>
    <name evidence="8" type="ORF">HB375_13740</name>
</gene>
<dbReference type="GO" id="GO:0008784">
    <property type="term" value="F:alanine racemase activity"/>
    <property type="evidence" value="ECO:0007669"/>
    <property type="project" value="UniProtKB-EC"/>
</dbReference>
<dbReference type="InterPro" id="IPR009006">
    <property type="entry name" value="Ala_racemase/Decarboxylase_C"/>
</dbReference>
<feature type="modified residue" description="N6-(pyridoxal phosphate)lysine" evidence="6">
    <location>
        <position position="46"/>
    </location>
</feature>
<dbReference type="InterPro" id="IPR000821">
    <property type="entry name" value="Ala_racemase"/>
</dbReference>
<dbReference type="Proteomes" id="UP000707352">
    <property type="component" value="Unassembled WGS sequence"/>
</dbReference>
<keyword evidence="5 6" id="KW-0413">Isomerase</keyword>
<comment type="cofactor">
    <cofactor evidence="2 6">
        <name>pyridoxal 5'-phosphate</name>
        <dbReference type="ChEBI" id="CHEBI:597326"/>
    </cofactor>
</comment>
<name>A0ABX0VER9_9HYPH</name>
<dbReference type="InterPro" id="IPR029066">
    <property type="entry name" value="PLP-binding_barrel"/>
</dbReference>